<comment type="caution">
    <text evidence="2">The sequence shown here is derived from an EMBL/GenBank/DDBJ whole genome shotgun (WGS) entry which is preliminary data.</text>
</comment>
<feature type="region of interest" description="Disordered" evidence="1">
    <location>
        <begin position="139"/>
        <end position="159"/>
    </location>
</feature>
<evidence type="ECO:0000313" key="3">
    <source>
        <dbReference type="Proteomes" id="UP000271974"/>
    </source>
</evidence>
<name>A0A3S1HHE1_ELYCH</name>
<gene>
    <name evidence="2" type="ORF">EGW08_012856</name>
</gene>
<evidence type="ECO:0000313" key="2">
    <source>
        <dbReference type="EMBL" id="RUS79396.1"/>
    </source>
</evidence>
<evidence type="ECO:0000256" key="1">
    <source>
        <dbReference type="SAM" id="MobiDB-lite"/>
    </source>
</evidence>
<dbReference type="AlphaFoldDB" id="A0A3S1HHE1"/>
<dbReference type="Proteomes" id="UP000271974">
    <property type="component" value="Unassembled WGS sequence"/>
</dbReference>
<organism evidence="2 3">
    <name type="scientific">Elysia chlorotica</name>
    <name type="common">Eastern emerald elysia</name>
    <name type="synonym">Sea slug</name>
    <dbReference type="NCBI Taxonomy" id="188477"/>
    <lineage>
        <taxon>Eukaryota</taxon>
        <taxon>Metazoa</taxon>
        <taxon>Spiralia</taxon>
        <taxon>Lophotrochozoa</taxon>
        <taxon>Mollusca</taxon>
        <taxon>Gastropoda</taxon>
        <taxon>Heterobranchia</taxon>
        <taxon>Euthyneura</taxon>
        <taxon>Panpulmonata</taxon>
        <taxon>Sacoglossa</taxon>
        <taxon>Placobranchoidea</taxon>
        <taxon>Plakobranchidae</taxon>
        <taxon>Elysia</taxon>
    </lineage>
</organism>
<sequence length="210" mass="23894">MDRQRPCEEFPSDEMAAWKNDARSRPRLDTDYNICIDSGLNPIPTQVCTRYRLYHPGMYPKPTLTWSPVPDTDSNTQACTRYRLRSVPNTDSIIQACTLYRLQHPGMYPIPTIASRPVPDTDYSIQACTRYRRHVPDTDSNIWVGPGRPTAGFPRQRGQREQDKCVEQLMKYSCSPGQLNHTRFHPCVSSLSSALAASATCLLLMACLYF</sequence>
<proteinExistence type="predicted"/>
<keyword evidence="3" id="KW-1185">Reference proteome</keyword>
<reference evidence="2 3" key="1">
    <citation type="submission" date="2019-01" db="EMBL/GenBank/DDBJ databases">
        <title>A draft genome assembly of the solar-powered sea slug Elysia chlorotica.</title>
        <authorList>
            <person name="Cai H."/>
            <person name="Li Q."/>
            <person name="Fang X."/>
            <person name="Li J."/>
            <person name="Curtis N.E."/>
            <person name="Altenburger A."/>
            <person name="Shibata T."/>
            <person name="Feng M."/>
            <person name="Maeda T."/>
            <person name="Schwartz J.A."/>
            <person name="Shigenobu S."/>
            <person name="Lundholm N."/>
            <person name="Nishiyama T."/>
            <person name="Yang H."/>
            <person name="Hasebe M."/>
            <person name="Li S."/>
            <person name="Pierce S.K."/>
            <person name="Wang J."/>
        </authorList>
    </citation>
    <scope>NUCLEOTIDE SEQUENCE [LARGE SCALE GENOMIC DNA]</scope>
    <source>
        <strain evidence="2">EC2010</strain>
        <tissue evidence="2">Whole organism of an adult</tissue>
    </source>
</reference>
<accession>A0A3S1HHE1</accession>
<dbReference type="EMBL" id="RQTK01000454">
    <property type="protein sequence ID" value="RUS79396.1"/>
    <property type="molecule type" value="Genomic_DNA"/>
</dbReference>
<protein>
    <submittedName>
        <fullName evidence="2">Uncharacterized protein</fullName>
    </submittedName>
</protein>